<feature type="compositionally biased region" description="Basic and acidic residues" evidence="1">
    <location>
        <begin position="128"/>
        <end position="140"/>
    </location>
</feature>
<evidence type="ECO:0000256" key="1">
    <source>
        <dbReference type="SAM" id="MobiDB-lite"/>
    </source>
</evidence>
<evidence type="ECO:0000313" key="3">
    <source>
        <dbReference type="EMBL" id="EFW98754.1"/>
    </source>
</evidence>
<dbReference type="RefSeq" id="XP_014168237.1">
    <property type="nucleotide sequence ID" value="XM_014312762.1"/>
</dbReference>
<keyword evidence="4" id="KW-1185">Reference proteome</keyword>
<dbReference type="InterPro" id="IPR054505">
    <property type="entry name" value="Myb_DNA-bind_8"/>
</dbReference>
<dbReference type="EMBL" id="GL630006">
    <property type="protein sequence ID" value="EFW98754.1"/>
    <property type="molecule type" value="Genomic_DNA"/>
</dbReference>
<dbReference type="eggNOG" id="ENOG502RJRP">
    <property type="taxonomic scope" value="Eukaryota"/>
</dbReference>
<name>F0XTG1_GROCL</name>
<feature type="compositionally biased region" description="Polar residues" evidence="1">
    <location>
        <begin position="76"/>
        <end position="86"/>
    </location>
</feature>
<dbReference type="InParanoid" id="F0XTG1"/>
<proteinExistence type="predicted"/>
<evidence type="ECO:0000313" key="4">
    <source>
        <dbReference type="Proteomes" id="UP000007796"/>
    </source>
</evidence>
<feature type="domain" description="Myb-like DNA-binding" evidence="2">
    <location>
        <begin position="28"/>
        <end position="73"/>
    </location>
</feature>
<protein>
    <recommendedName>
        <fullName evidence="2">Myb-like DNA-binding domain-containing protein</fullName>
    </recommendedName>
</protein>
<feature type="compositionally biased region" description="Polar residues" evidence="1">
    <location>
        <begin position="94"/>
        <end position="110"/>
    </location>
</feature>
<gene>
    <name evidence="3" type="ORF">CMQ_4606</name>
</gene>
<dbReference type="GeneID" id="25977836"/>
<feature type="region of interest" description="Disordered" evidence="1">
    <location>
        <begin position="76"/>
        <end position="157"/>
    </location>
</feature>
<dbReference type="AlphaFoldDB" id="F0XTG1"/>
<dbReference type="HOGENOM" id="CLU_1678093_0_0_1"/>
<feature type="region of interest" description="Disordered" evidence="1">
    <location>
        <begin position="1"/>
        <end position="24"/>
    </location>
</feature>
<reference evidence="3 4" key="1">
    <citation type="journal article" date="2011" name="Proc. Natl. Acad. Sci. U.S.A.">
        <title>Genome and transcriptome analyses of the mountain pine beetle-fungal symbiont Grosmannia clavigera, a lodgepole pine pathogen.</title>
        <authorList>
            <person name="DiGuistini S."/>
            <person name="Wang Y."/>
            <person name="Liao N.Y."/>
            <person name="Taylor G."/>
            <person name="Tanguay P."/>
            <person name="Feau N."/>
            <person name="Henrissat B."/>
            <person name="Chan S.K."/>
            <person name="Hesse-Orce U."/>
            <person name="Alamouti S.M."/>
            <person name="Tsui C.K.M."/>
            <person name="Docking R.T."/>
            <person name="Levasseur A."/>
            <person name="Haridas S."/>
            <person name="Robertson G."/>
            <person name="Birol I."/>
            <person name="Holt R.A."/>
            <person name="Marra M.A."/>
            <person name="Hamelin R.C."/>
            <person name="Hirst M."/>
            <person name="Jones S.J.M."/>
            <person name="Bohlmann J."/>
            <person name="Breuil C."/>
        </authorList>
    </citation>
    <scope>NUCLEOTIDE SEQUENCE [LARGE SCALE GENOMIC DNA]</scope>
    <source>
        <strain evidence="4">kw1407 / UAMH 11150</strain>
    </source>
</reference>
<sequence>MAEEPNVENNARGPSPEFTFPEPNPQEAMLFFNIIKNVSNLPDINWDNVATDSGFKNAAVAKKRFYQIKQKLGLDNNNLSGCSTSKPGRKPKATGSTFTSEAAQGAATSDTIRKPVASPKVTKRRKAVKTEKQGTAHAPKDGYSPTKTGVKTEDANF</sequence>
<accession>F0XTG1</accession>
<dbReference type="Pfam" id="PF22980">
    <property type="entry name" value="Myb_DNA-bind_8"/>
    <property type="match status" value="1"/>
</dbReference>
<organism evidence="4">
    <name type="scientific">Grosmannia clavigera (strain kw1407 / UAMH 11150)</name>
    <name type="common">Blue stain fungus</name>
    <name type="synonym">Graphiocladiella clavigera</name>
    <dbReference type="NCBI Taxonomy" id="655863"/>
    <lineage>
        <taxon>Eukaryota</taxon>
        <taxon>Fungi</taxon>
        <taxon>Dikarya</taxon>
        <taxon>Ascomycota</taxon>
        <taxon>Pezizomycotina</taxon>
        <taxon>Sordariomycetes</taxon>
        <taxon>Sordariomycetidae</taxon>
        <taxon>Ophiostomatales</taxon>
        <taxon>Ophiostomataceae</taxon>
        <taxon>Leptographium</taxon>
    </lineage>
</organism>
<dbReference type="STRING" id="655863.F0XTG1"/>
<dbReference type="OrthoDB" id="5403747at2759"/>
<evidence type="ECO:0000259" key="2">
    <source>
        <dbReference type="Pfam" id="PF22980"/>
    </source>
</evidence>
<dbReference type="Proteomes" id="UP000007796">
    <property type="component" value="Unassembled WGS sequence"/>
</dbReference>